<feature type="domain" description="HTH myb-type" evidence="7">
    <location>
        <begin position="75"/>
        <end position="127"/>
    </location>
</feature>
<evidence type="ECO:0000256" key="3">
    <source>
        <dbReference type="ARBA" id="ARBA00023163"/>
    </source>
</evidence>
<comment type="caution">
    <text evidence="8">The sequence shown here is derived from an EMBL/GenBank/DDBJ whole genome shotgun (WGS) entry which is preliminary data.</text>
</comment>
<dbReference type="PANTHER" id="PTHR44042:SF69">
    <property type="entry name" value="TRANSCRIPTION FACTOR MYB-RELATED FAMILY"/>
    <property type="match status" value="1"/>
</dbReference>
<dbReference type="InterPro" id="IPR009057">
    <property type="entry name" value="Homeodomain-like_sf"/>
</dbReference>
<gene>
    <name evidence="8" type="ORF">QN277_011272</name>
</gene>
<dbReference type="PROSITE" id="PS51294">
    <property type="entry name" value="HTH_MYB"/>
    <property type="match status" value="1"/>
</dbReference>
<comment type="subcellular location">
    <subcellularLocation>
        <location evidence="1">Nucleus</location>
    </subcellularLocation>
</comment>
<proteinExistence type="predicted"/>
<dbReference type="Pfam" id="PF00249">
    <property type="entry name" value="Myb_DNA-binding"/>
    <property type="match status" value="1"/>
</dbReference>
<keyword evidence="4" id="KW-0539">Nucleus</keyword>
<keyword evidence="2" id="KW-0805">Transcription regulation</keyword>
<name>A0AAE1MYD3_9FABA</name>
<sequence length="252" mass="29497">MMNQWSFEEEKRFQVALLCYPEDYPNRWENIAQVVGFSREMVFQRYQNLQIELGLVQPSQYVDSSANNQPPRHNRRSLWTLEEHTLFLLGVQKYGKGHWRNISKYAVMTRDATQVASHAQKFYIRQKERETREHARASIHDITLANSNPGYLNHLLSSRPHLVMPLMQQSHQAASPVHHDIQLNQLSIQNQESPHISSYFQLQNPHYQPNSEVVDQSLPWDQGDQSEPQNLYEEVMKLFASPSPTHHSAQQN</sequence>
<feature type="domain" description="Myb-like" evidence="6">
    <location>
        <begin position="71"/>
        <end position="123"/>
    </location>
</feature>
<protein>
    <submittedName>
        <fullName evidence="8">Uncharacterized protein</fullName>
    </submittedName>
</protein>
<evidence type="ECO:0000256" key="5">
    <source>
        <dbReference type="SAM" id="MobiDB-lite"/>
    </source>
</evidence>
<evidence type="ECO:0000256" key="2">
    <source>
        <dbReference type="ARBA" id="ARBA00023015"/>
    </source>
</evidence>
<keyword evidence="3" id="KW-0804">Transcription</keyword>
<dbReference type="NCBIfam" id="TIGR01557">
    <property type="entry name" value="myb_SHAQKYF"/>
    <property type="match status" value="1"/>
</dbReference>
<evidence type="ECO:0000256" key="4">
    <source>
        <dbReference type="ARBA" id="ARBA00023242"/>
    </source>
</evidence>
<organism evidence="8 9">
    <name type="scientific">Acacia crassicarpa</name>
    <name type="common">northern wattle</name>
    <dbReference type="NCBI Taxonomy" id="499986"/>
    <lineage>
        <taxon>Eukaryota</taxon>
        <taxon>Viridiplantae</taxon>
        <taxon>Streptophyta</taxon>
        <taxon>Embryophyta</taxon>
        <taxon>Tracheophyta</taxon>
        <taxon>Spermatophyta</taxon>
        <taxon>Magnoliopsida</taxon>
        <taxon>eudicotyledons</taxon>
        <taxon>Gunneridae</taxon>
        <taxon>Pentapetalae</taxon>
        <taxon>rosids</taxon>
        <taxon>fabids</taxon>
        <taxon>Fabales</taxon>
        <taxon>Fabaceae</taxon>
        <taxon>Caesalpinioideae</taxon>
        <taxon>mimosoid clade</taxon>
        <taxon>Acacieae</taxon>
        <taxon>Acacia</taxon>
    </lineage>
</organism>
<dbReference type="Proteomes" id="UP001293593">
    <property type="component" value="Unassembled WGS sequence"/>
</dbReference>
<dbReference type="SMART" id="SM00717">
    <property type="entry name" value="SANT"/>
    <property type="match status" value="2"/>
</dbReference>
<feature type="region of interest" description="Disordered" evidence="5">
    <location>
        <begin position="210"/>
        <end position="229"/>
    </location>
</feature>
<evidence type="ECO:0000259" key="6">
    <source>
        <dbReference type="PROSITE" id="PS50090"/>
    </source>
</evidence>
<dbReference type="InterPro" id="IPR017930">
    <property type="entry name" value="Myb_dom"/>
</dbReference>
<dbReference type="EMBL" id="JAWXYG010000002">
    <property type="protein sequence ID" value="KAK4279496.1"/>
    <property type="molecule type" value="Genomic_DNA"/>
</dbReference>
<dbReference type="PANTHER" id="PTHR44042">
    <property type="entry name" value="DUPLICATED HOMEODOMAIN-LIKE SUPERFAMILY PROTEIN-RELATED"/>
    <property type="match status" value="1"/>
</dbReference>
<dbReference type="GO" id="GO:0003677">
    <property type="term" value="F:DNA binding"/>
    <property type="evidence" value="ECO:0007669"/>
    <property type="project" value="InterPro"/>
</dbReference>
<keyword evidence="9" id="KW-1185">Reference proteome</keyword>
<evidence type="ECO:0000256" key="1">
    <source>
        <dbReference type="ARBA" id="ARBA00004123"/>
    </source>
</evidence>
<dbReference type="InterPro" id="IPR001005">
    <property type="entry name" value="SANT/Myb"/>
</dbReference>
<accession>A0AAE1MYD3</accession>
<dbReference type="AlphaFoldDB" id="A0AAE1MYD3"/>
<evidence type="ECO:0000259" key="7">
    <source>
        <dbReference type="PROSITE" id="PS51294"/>
    </source>
</evidence>
<dbReference type="Gene3D" id="1.10.10.60">
    <property type="entry name" value="Homeodomain-like"/>
    <property type="match status" value="2"/>
</dbReference>
<reference evidence="8" key="1">
    <citation type="submission" date="2023-10" db="EMBL/GenBank/DDBJ databases">
        <title>Chromosome-level genome of the transformable northern wattle, Acacia crassicarpa.</title>
        <authorList>
            <person name="Massaro I."/>
            <person name="Sinha N.R."/>
            <person name="Poethig S."/>
            <person name="Leichty A.R."/>
        </authorList>
    </citation>
    <scope>NUCLEOTIDE SEQUENCE</scope>
    <source>
        <strain evidence="8">Acra3RX</strain>
        <tissue evidence="8">Leaf</tissue>
    </source>
</reference>
<evidence type="ECO:0000313" key="8">
    <source>
        <dbReference type="EMBL" id="KAK4279496.1"/>
    </source>
</evidence>
<dbReference type="CDD" id="cd00167">
    <property type="entry name" value="SANT"/>
    <property type="match status" value="2"/>
</dbReference>
<evidence type="ECO:0000313" key="9">
    <source>
        <dbReference type="Proteomes" id="UP001293593"/>
    </source>
</evidence>
<dbReference type="GO" id="GO:0005634">
    <property type="term" value="C:nucleus"/>
    <property type="evidence" value="ECO:0007669"/>
    <property type="project" value="UniProtKB-SubCell"/>
</dbReference>
<dbReference type="InterPro" id="IPR006447">
    <property type="entry name" value="Myb_dom_plants"/>
</dbReference>
<dbReference type="PROSITE" id="PS50090">
    <property type="entry name" value="MYB_LIKE"/>
    <property type="match status" value="1"/>
</dbReference>
<dbReference type="SUPFAM" id="SSF46689">
    <property type="entry name" value="Homeodomain-like"/>
    <property type="match status" value="2"/>
</dbReference>